<keyword evidence="2" id="KW-0812">Transmembrane</keyword>
<name>A0A7W3JPY7_9MICO</name>
<sequence>MLAVESVLSTSSIFHRTRTTPVPSPAPMPSPPPRRHKSSRKPPRRPGTPWWAFLGLAMIAAGAAVLVYMALSQDTSTDALSAALMQLSL</sequence>
<feature type="compositionally biased region" description="Basic residues" evidence="1">
    <location>
        <begin position="33"/>
        <end position="44"/>
    </location>
</feature>
<reference evidence="3 4" key="1">
    <citation type="submission" date="2020-07" db="EMBL/GenBank/DDBJ databases">
        <title>Sequencing the genomes of 1000 actinobacteria strains.</title>
        <authorList>
            <person name="Klenk H.-P."/>
        </authorList>
    </citation>
    <scope>NUCLEOTIDE SEQUENCE [LARGE SCALE GENOMIC DNA]</scope>
    <source>
        <strain evidence="3 4">DSM 27576</strain>
    </source>
</reference>
<accession>A0A7W3JPY7</accession>
<dbReference type="EMBL" id="JACGWY010000003">
    <property type="protein sequence ID" value="MBA8816753.1"/>
    <property type="molecule type" value="Genomic_DNA"/>
</dbReference>
<proteinExistence type="predicted"/>
<keyword evidence="2" id="KW-1133">Transmembrane helix</keyword>
<dbReference type="Proteomes" id="UP000526083">
    <property type="component" value="Unassembled WGS sequence"/>
</dbReference>
<gene>
    <name evidence="3" type="ORF">FHX48_001846</name>
</gene>
<evidence type="ECO:0000256" key="1">
    <source>
        <dbReference type="SAM" id="MobiDB-lite"/>
    </source>
</evidence>
<dbReference type="RefSeq" id="WP_167046469.1">
    <property type="nucleotide sequence ID" value="NZ_JAAOZB010000001.1"/>
</dbReference>
<protein>
    <submittedName>
        <fullName evidence="3">Drug/metabolite transporter (DMT)-like permease</fullName>
    </submittedName>
</protein>
<keyword evidence="2" id="KW-0472">Membrane</keyword>
<organism evidence="3 4">
    <name type="scientific">Microbacterium halimionae</name>
    <dbReference type="NCBI Taxonomy" id="1526413"/>
    <lineage>
        <taxon>Bacteria</taxon>
        <taxon>Bacillati</taxon>
        <taxon>Actinomycetota</taxon>
        <taxon>Actinomycetes</taxon>
        <taxon>Micrococcales</taxon>
        <taxon>Microbacteriaceae</taxon>
        <taxon>Microbacterium</taxon>
    </lineage>
</organism>
<feature type="transmembrane region" description="Helical" evidence="2">
    <location>
        <begin position="50"/>
        <end position="71"/>
    </location>
</feature>
<evidence type="ECO:0000256" key="2">
    <source>
        <dbReference type="SAM" id="Phobius"/>
    </source>
</evidence>
<evidence type="ECO:0000313" key="4">
    <source>
        <dbReference type="Proteomes" id="UP000526083"/>
    </source>
</evidence>
<keyword evidence="4" id="KW-1185">Reference proteome</keyword>
<dbReference type="AlphaFoldDB" id="A0A7W3JPY7"/>
<comment type="caution">
    <text evidence="3">The sequence shown here is derived from an EMBL/GenBank/DDBJ whole genome shotgun (WGS) entry which is preliminary data.</text>
</comment>
<feature type="region of interest" description="Disordered" evidence="1">
    <location>
        <begin position="1"/>
        <end position="45"/>
    </location>
</feature>
<feature type="compositionally biased region" description="Pro residues" evidence="1">
    <location>
        <begin position="22"/>
        <end position="32"/>
    </location>
</feature>
<evidence type="ECO:0000313" key="3">
    <source>
        <dbReference type="EMBL" id="MBA8816753.1"/>
    </source>
</evidence>